<evidence type="ECO:0000259" key="1">
    <source>
        <dbReference type="SMART" id="SM00849"/>
    </source>
</evidence>
<dbReference type="PANTHER" id="PTHR42951">
    <property type="entry name" value="METALLO-BETA-LACTAMASE DOMAIN-CONTAINING"/>
    <property type="match status" value="1"/>
</dbReference>
<accession>A0A6N8FNY0</accession>
<dbReference type="Proteomes" id="UP000469125">
    <property type="component" value="Unassembled WGS sequence"/>
</dbReference>
<feature type="domain" description="Metallo-beta-lactamase" evidence="1">
    <location>
        <begin position="38"/>
        <end position="248"/>
    </location>
</feature>
<dbReference type="InterPro" id="IPR036866">
    <property type="entry name" value="RibonucZ/Hydroxyglut_hydro"/>
</dbReference>
<dbReference type="EMBL" id="WOCA01000014">
    <property type="protein sequence ID" value="MUK89807.1"/>
    <property type="molecule type" value="Genomic_DNA"/>
</dbReference>
<reference evidence="2 3" key="1">
    <citation type="submission" date="2019-11" db="EMBL/GenBank/DDBJ databases">
        <authorList>
            <person name="Li X."/>
        </authorList>
    </citation>
    <scope>NUCLEOTIDE SEQUENCE [LARGE SCALE GENOMIC DNA]</scope>
    <source>
        <strain evidence="2 3">L9</strain>
    </source>
</reference>
<dbReference type="RefSeq" id="WP_155669984.1">
    <property type="nucleotide sequence ID" value="NZ_WOCA01000014.1"/>
</dbReference>
<proteinExistence type="predicted"/>
<dbReference type="SUPFAM" id="SSF56281">
    <property type="entry name" value="Metallo-hydrolase/oxidoreductase"/>
    <property type="match status" value="1"/>
</dbReference>
<dbReference type="Gene3D" id="3.60.15.10">
    <property type="entry name" value="Ribonuclease Z/Hydroxyacylglutathione hydrolase-like"/>
    <property type="match status" value="1"/>
</dbReference>
<keyword evidence="2" id="KW-0378">Hydrolase</keyword>
<organism evidence="2 3">
    <name type="scientific">Ornithinibacillus caprae</name>
    <dbReference type="NCBI Taxonomy" id="2678566"/>
    <lineage>
        <taxon>Bacteria</taxon>
        <taxon>Bacillati</taxon>
        <taxon>Bacillota</taxon>
        <taxon>Bacilli</taxon>
        <taxon>Bacillales</taxon>
        <taxon>Bacillaceae</taxon>
        <taxon>Ornithinibacillus</taxon>
    </lineage>
</organism>
<comment type="caution">
    <text evidence="2">The sequence shown here is derived from an EMBL/GenBank/DDBJ whole genome shotgun (WGS) entry which is preliminary data.</text>
</comment>
<dbReference type="SMART" id="SM00849">
    <property type="entry name" value="Lactamase_B"/>
    <property type="match status" value="1"/>
</dbReference>
<dbReference type="PANTHER" id="PTHR42951:SF17">
    <property type="entry name" value="METALLO-BETA-LACTAMASE DOMAIN-CONTAINING PROTEIN"/>
    <property type="match status" value="1"/>
</dbReference>
<protein>
    <submittedName>
        <fullName evidence="2">MBL fold metallo-hydrolase</fullName>
    </submittedName>
</protein>
<dbReference type="AlphaFoldDB" id="A0A6N8FNY0"/>
<evidence type="ECO:0000313" key="2">
    <source>
        <dbReference type="EMBL" id="MUK89807.1"/>
    </source>
</evidence>
<dbReference type="InterPro" id="IPR050855">
    <property type="entry name" value="NDM-1-like"/>
</dbReference>
<gene>
    <name evidence="2" type="ORF">GMD78_15665</name>
</gene>
<dbReference type="Pfam" id="PF00753">
    <property type="entry name" value="Lactamase_B"/>
    <property type="match status" value="1"/>
</dbReference>
<dbReference type="GO" id="GO:0016787">
    <property type="term" value="F:hydrolase activity"/>
    <property type="evidence" value="ECO:0007669"/>
    <property type="project" value="UniProtKB-KW"/>
</dbReference>
<evidence type="ECO:0000313" key="3">
    <source>
        <dbReference type="Proteomes" id="UP000469125"/>
    </source>
</evidence>
<sequence>MEKDIHKSDDHKFIPMTSVASRTGQEISSDVYYYTDQIVNIIFIGNPSKDKWILVDAGLPGSTEEIKGVIADRFGEGSKPEAIMLTHGHFDHVGTIVELVKEWQIPIYAHELEFPYLTGKKRYPEPDITVEGGMLAKISAMYPNEPINVGPYVKPLPTNHQVPGLSDWKWVHTPGHTPGHVSFYRESDSLLLSGDAFITVRQDSFYKVLTQQPEVHGPPRYLTTDWKAAKKSVEVLADLNPVTVIPGHGQAMTGKALEEGLNELKQTFDQVAVPDYGRYVNKDIH</sequence>
<dbReference type="InterPro" id="IPR001279">
    <property type="entry name" value="Metallo-B-lactamas"/>
</dbReference>
<keyword evidence="3" id="KW-1185">Reference proteome</keyword>
<name>A0A6N8FNY0_9BACI</name>
<dbReference type="CDD" id="cd07721">
    <property type="entry name" value="yflN-like_MBL-fold"/>
    <property type="match status" value="1"/>
</dbReference>